<evidence type="ECO:0000256" key="3">
    <source>
        <dbReference type="ARBA" id="ARBA00022723"/>
    </source>
</evidence>
<name>A0A2W7TTF9_9FLAO</name>
<dbReference type="PROSITE" id="PS51007">
    <property type="entry name" value="CYTC"/>
    <property type="match status" value="1"/>
</dbReference>
<dbReference type="OrthoDB" id="9814063at2"/>
<evidence type="ECO:0000259" key="7">
    <source>
        <dbReference type="PROSITE" id="PS51007"/>
    </source>
</evidence>
<organism evidence="8 9">
    <name type="scientific">Flavobacterium aquariorum</name>
    <dbReference type="NCBI Taxonomy" id="2217670"/>
    <lineage>
        <taxon>Bacteria</taxon>
        <taxon>Pseudomonadati</taxon>
        <taxon>Bacteroidota</taxon>
        <taxon>Flavobacteriia</taxon>
        <taxon>Flavobacteriales</taxon>
        <taxon>Flavobacteriaceae</taxon>
        <taxon>Flavobacterium</taxon>
    </lineage>
</organism>
<keyword evidence="5 6" id="KW-0408">Iron</keyword>
<evidence type="ECO:0000256" key="6">
    <source>
        <dbReference type="PIRSR" id="PIRSR602324-1"/>
    </source>
</evidence>
<dbReference type="InterPro" id="IPR002324">
    <property type="entry name" value="Cyt_c_ID"/>
</dbReference>
<proteinExistence type="predicted"/>
<dbReference type="Proteomes" id="UP000249177">
    <property type="component" value="Unassembled WGS sequence"/>
</dbReference>
<accession>A0A2W7TTF9</accession>
<dbReference type="Pfam" id="PF00034">
    <property type="entry name" value="Cytochrom_C"/>
    <property type="match status" value="1"/>
</dbReference>
<comment type="PTM">
    <text evidence="6">Binds 1 heme c group covalently per subunit.</text>
</comment>
<keyword evidence="9" id="KW-1185">Reference proteome</keyword>
<dbReference type="PRINTS" id="PR00606">
    <property type="entry name" value="CYTCHROMECID"/>
</dbReference>
<dbReference type="InterPro" id="IPR009056">
    <property type="entry name" value="Cyt_c-like_dom"/>
</dbReference>
<keyword evidence="2 6" id="KW-0349">Heme</keyword>
<gene>
    <name evidence="8" type="ORF">DOS84_14620</name>
</gene>
<evidence type="ECO:0000256" key="4">
    <source>
        <dbReference type="ARBA" id="ARBA00022982"/>
    </source>
</evidence>
<comment type="caution">
    <text evidence="8">The sequence shown here is derived from an EMBL/GenBank/DDBJ whole genome shotgun (WGS) entry which is preliminary data.</text>
</comment>
<reference evidence="8 9" key="1">
    <citation type="submission" date="2018-06" db="EMBL/GenBank/DDBJ databases">
        <title>Flavobacterium sp IMCC34762, genome.</title>
        <authorList>
            <person name="Joung Y."/>
            <person name="Cho J."/>
            <person name="Song J."/>
        </authorList>
    </citation>
    <scope>NUCLEOTIDE SEQUENCE [LARGE SCALE GENOMIC DNA]</scope>
    <source>
        <strain evidence="8 9">IMCC34762</strain>
    </source>
</reference>
<feature type="binding site" description="covalent" evidence="6">
    <location>
        <position position="48"/>
    </location>
    <ligand>
        <name>heme c</name>
        <dbReference type="ChEBI" id="CHEBI:61717"/>
    </ligand>
</feature>
<dbReference type="GO" id="GO:0009055">
    <property type="term" value="F:electron transfer activity"/>
    <property type="evidence" value="ECO:0007669"/>
    <property type="project" value="InterPro"/>
</dbReference>
<dbReference type="EMBL" id="QKXH01000009">
    <property type="protein sequence ID" value="PZX92686.1"/>
    <property type="molecule type" value="Genomic_DNA"/>
</dbReference>
<keyword evidence="4" id="KW-0249">Electron transport</keyword>
<sequence length="120" mass="13042">MKIKILVAIIALGGLSSFSEYESIPTKYGGKDQAQPSEGEAIMKKLDCATCHKIDKKVIGPSFLDISKKYPMNDKNINYLADKIIKGGSGVWGAIPMAAHTALKKDDAKKIAKYILSLNK</sequence>
<dbReference type="AlphaFoldDB" id="A0A2W7TTF9"/>
<dbReference type="GO" id="GO:0005506">
    <property type="term" value="F:iron ion binding"/>
    <property type="evidence" value="ECO:0007669"/>
    <property type="project" value="InterPro"/>
</dbReference>
<protein>
    <submittedName>
        <fullName evidence="8">Cytochrome C552</fullName>
    </submittedName>
</protein>
<feature type="binding site" description="covalent" evidence="6">
    <location>
        <position position="97"/>
    </location>
    <ligand>
        <name>heme c</name>
        <dbReference type="ChEBI" id="CHEBI:61717"/>
    </ligand>
</feature>
<evidence type="ECO:0000313" key="9">
    <source>
        <dbReference type="Proteomes" id="UP000249177"/>
    </source>
</evidence>
<keyword evidence="3 6" id="KW-0479">Metal-binding</keyword>
<evidence type="ECO:0000313" key="8">
    <source>
        <dbReference type="EMBL" id="PZX92686.1"/>
    </source>
</evidence>
<evidence type="ECO:0000256" key="1">
    <source>
        <dbReference type="ARBA" id="ARBA00022448"/>
    </source>
</evidence>
<feature type="domain" description="Cytochrome c" evidence="7">
    <location>
        <begin position="34"/>
        <end position="119"/>
    </location>
</feature>
<dbReference type="Gene3D" id="1.10.760.10">
    <property type="entry name" value="Cytochrome c-like domain"/>
    <property type="match status" value="1"/>
</dbReference>
<evidence type="ECO:0000256" key="5">
    <source>
        <dbReference type="ARBA" id="ARBA00023004"/>
    </source>
</evidence>
<dbReference type="GO" id="GO:0020037">
    <property type="term" value="F:heme binding"/>
    <property type="evidence" value="ECO:0007669"/>
    <property type="project" value="InterPro"/>
</dbReference>
<keyword evidence="1" id="KW-0813">Transport</keyword>
<feature type="binding site" description="covalent" evidence="6">
    <location>
        <position position="52"/>
    </location>
    <ligand>
        <name>heme c</name>
        <dbReference type="ChEBI" id="CHEBI:61717"/>
    </ligand>
</feature>
<dbReference type="InterPro" id="IPR036909">
    <property type="entry name" value="Cyt_c-like_dom_sf"/>
</dbReference>
<dbReference type="RefSeq" id="WP_111410857.1">
    <property type="nucleotide sequence ID" value="NZ_QKXH01000009.1"/>
</dbReference>
<dbReference type="SUPFAM" id="SSF46626">
    <property type="entry name" value="Cytochrome c"/>
    <property type="match status" value="1"/>
</dbReference>
<evidence type="ECO:0000256" key="2">
    <source>
        <dbReference type="ARBA" id="ARBA00022617"/>
    </source>
</evidence>